<proteinExistence type="predicted"/>
<organism evidence="1">
    <name type="scientific">gut metagenome</name>
    <dbReference type="NCBI Taxonomy" id="749906"/>
    <lineage>
        <taxon>unclassified sequences</taxon>
        <taxon>metagenomes</taxon>
        <taxon>organismal metagenomes</taxon>
    </lineage>
</organism>
<sequence length="39" mass="4496">MASYTTPFTSYCCAMALRKAKKVKIRKIAFFLILCNSKF</sequence>
<gene>
    <name evidence="1" type="ORF">EVA_16821</name>
</gene>
<dbReference type="AlphaFoldDB" id="J9FKY8"/>
<protein>
    <submittedName>
        <fullName evidence="1">Uncharacterized protein</fullName>
    </submittedName>
</protein>
<name>J9FKY8_9ZZZZ</name>
<accession>J9FKY8</accession>
<evidence type="ECO:0000313" key="1">
    <source>
        <dbReference type="EMBL" id="EJW95073.1"/>
    </source>
</evidence>
<comment type="caution">
    <text evidence="1">The sequence shown here is derived from an EMBL/GenBank/DDBJ whole genome shotgun (WGS) entry which is preliminary data.</text>
</comment>
<dbReference type="EMBL" id="AMCI01006017">
    <property type="protein sequence ID" value="EJW95073.1"/>
    <property type="molecule type" value="Genomic_DNA"/>
</dbReference>
<reference evidence="1" key="1">
    <citation type="journal article" date="2012" name="PLoS ONE">
        <title>Gene sets for utilization of primary and secondary nutrition supplies in the distal gut of endangered iberian lynx.</title>
        <authorList>
            <person name="Alcaide M."/>
            <person name="Messina E."/>
            <person name="Richter M."/>
            <person name="Bargiela R."/>
            <person name="Peplies J."/>
            <person name="Huws S.A."/>
            <person name="Newbold C.J."/>
            <person name="Golyshin P.N."/>
            <person name="Simon M.A."/>
            <person name="Lopez G."/>
            <person name="Yakimov M.M."/>
            <person name="Ferrer M."/>
        </authorList>
    </citation>
    <scope>NUCLEOTIDE SEQUENCE</scope>
</reference>